<keyword evidence="1" id="KW-0812">Transmembrane</keyword>
<evidence type="ECO:0000256" key="1">
    <source>
        <dbReference type="SAM" id="Phobius"/>
    </source>
</evidence>
<dbReference type="EMBL" id="JACOPB010000022">
    <property type="protein sequence ID" value="MBC5711862.1"/>
    <property type="molecule type" value="Genomic_DNA"/>
</dbReference>
<name>A0ABR7HFA6_9FIRM</name>
<evidence type="ECO:0000313" key="2">
    <source>
        <dbReference type="EMBL" id="MBC5711862.1"/>
    </source>
</evidence>
<sequence length="69" mass="6852">MSEKTKRWIKAAGIRAVKTMAQTAVATIGTAAALGDVNVPMVISASVLAGVLSLLTSVAGLPELDSGAA</sequence>
<keyword evidence="1" id="KW-0472">Membrane</keyword>
<comment type="caution">
    <text evidence="2">The sequence shown here is derived from an EMBL/GenBank/DDBJ whole genome shotgun (WGS) entry which is preliminary data.</text>
</comment>
<organism evidence="2 3">
    <name type="scientific">Hungatella hominis</name>
    <dbReference type="NCBI Taxonomy" id="2763050"/>
    <lineage>
        <taxon>Bacteria</taxon>
        <taxon>Bacillati</taxon>
        <taxon>Bacillota</taxon>
        <taxon>Clostridia</taxon>
        <taxon>Lachnospirales</taxon>
        <taxon>Lachnospiraceae</taxon>
        <taxon>Hungatella</taxon>
    </lineage>
</organism>
<evidence type="ECO:0008006" key="4">
    <source>
        <dbReference type="Google" id="ProtNLM"/>
    </source>
</evidence>
<protein>
    <recommendedName>
        <fullName evidence="4">Holin</fullName>
    </recommendedName>
</protein>
<keyword evidence="1" id="KW-1133">Transmembrane helix</keyword>
<feature type="transmembrane region" description="Helical" evidence="1">
    <location>
        <begin position="12"/>
        <end position="35"/>
    </location>
</feature>
<reference evidence="2 3" key="1">
    <citation type="submission" date="2020-08" db="EMBL/GenBank/DDBJ databases">
        <title>Genome public.</title>
        <authorList>
            <person name="Liu C."/>
            <person name="Sun Q."/>
        </authorList>
    </citation>
    <scope>NUCLEOTIDE SEQUENCE [LARGE SCALE GENOMIC DNA]</scope>
    <source>
        <strain evidence="2 3">NSJ-66</strain>
    </source>
</reference>
<dbReference type="Pfam" id="PF16945">
    <property type="entry name" value="Phage_r1t_holin"/>
    <property type="match status" value="1"/>
</dbReference>
<dbReference type="Proteomes" id="UP000634672">
    <property type="component" value="Unassembled WGS sequence"/>
</dbReference>
<evidence type="ECO:0000313" key="3">
    <source>
        <dbReference type="Proteomes" id="UP000634672"/>
    </source>
</evidence>
<feature type="transmembrane region" description="Helical" evidence="1">
    <location>
        <begin position="41"/>
        <end position="61"/>
    </location>
</feature>
<keyword evidence="3" id="KW-1185">Reference proteome</keyword>
<dbReference type="RefSeq" id="WP_187024396.1">
    <property type="nucleotide sequence ID" value="NZ_JACOPB010000022.1"/>
</dbReference>
<gene>
    <name evidence="2" type="ORF">H8S75_28445</name>
</gene>
<proteinExistence type="predicted"/>
<accession>A0ABR7HFA6</accession>
<dbReference type="InterPro" id="IPR020109">
    <property type="entry name" value="Holin_r1t"/>
</dbReference>